<evidence type="ECO:0000256" key="1">
    <source>
        <dbReference type="SAM" id="MobiDB-lite"/>
    </source>
</evidence>
<dbReference type="EMBL" id="KV454411">
    <property type="protein sequence ID" value="ODQ64459.1"/>
    <property type="molecule type" value="Genomic_DNA"/>
</dbReference>
<feature type="region of interest" description="Disordered" evidence="1">
    <location>
        <begin position="475"/>
        <end position="632"/>
    </location>
</feature>
<gene>
    <name evidence="3" type="ORF">NADFUDRAFT_66567</name>
</gene>
<feature type="region of interest" description="Disordered" evidence="1">
    <location>
        <begin position="284"/>
        <end position="392"/>
    </location>
</feature>
<feature type="region of interest" description="Disordered" evidence="1">
    <location>
        <begin position="190"/>
        <end position="227"/>
    </location>
</feature>
<keyword evidence="4" id="KW-1185">Reference proteome</keyword>
<dbReference type="STRING" id="857566.A0A1E3PGC6"/>
<sequence>MVDLTKSHSRKTLPLPRSIPYDGANMSADGDIDTDMSMESDQSDNENPSNNNGNEVRGNDEDGSGPSSYLAKISGLRHKTTTPLLTRSHSNPMAHLSSAHGSTTPLIPTSATLKQKALINSISTPLVNGEIEFYEPLHTNTTANTISTPSSSTNAIITASTTSKPHINPMTVETETVSVIPTLAVGGPAPNATTSSALSSAMPSASTHNPTSNTSNPLPNHNENLPSSASLHSAIMASPLVTDTNSTSSHGKKKRSTKKGSSVHQSIIGKNSKAEIFAAKVASAVGDHHSSDSEETFVYESNPMERINSNTSISTGQMPNRSQNNNGHSHNNSHHTEDSFGGISESNDDYEGPNSTMQSHNYGPFLGNLGQSLGQQGSHARQDSSDTDANSINGYDLGGVGASALLSSIGDGYQTLVGPRRSTRFAKNSNGSNILNVGNGNKTAESVFAMPHPVNKAITPSVAGTAVSAGLIDNSSVNDTTSLYTDHAGPMSSSDDNSSTLSRQHQRQQHPQNAQSQYANRYTKYRLDSVASDGKSTSTEPRPKRYSRKSSQDNTEDHNDSNNLGSQKATNHGYTSNNSMNLSNKLRQGSPRRGYFRDMGLKVSNRNHNNNNSSNHSSTNNTTSRSSSALNLSGRDNSYILTADDIDDDDFDLDDDLDDEELVGYSQIHHSRSSKLRGGLCGGQNDGIYSNRGRTRDPMYELNDHCYPNNHKNNLNNSKQDFRYDSALADSGYGSTLHSDRHGRHKASNGSEVSGSNSNNGKINGIRRVRKSGMLYSPHNYQRGRSTKSRWYHLRVACYMVMVLLMLGVGFVFGFFIASNKSLNAVSILGIEDILVSDDELVFNIEVEARNPGFLPLAITDVDIDIFAKSARVKQGDSDSDDNDSDNEDNDEDKGEHEDLGTILVGNVVKLDIPLVFQGSLMHRNRVHKSIGVVKLVIPEPDHGIPRNQTIPLLKNQQGHEKKKLSTLNPDQLSVTDLPGESDNWRKLNDYPFNMIVRGVLKYDIPIIGLHKVVYISKTVYVDPENI</sequence>
<dbReference type="GO" id="GO:0070772">
    <property type="term" value="C:PAS complex"/>
    <property type="evidence" value="ECO:0007669"/>
    <property type="project" value="TreeGrafter"/>
</dbReference>
<feature type="compositionally biased region" description="Low complexity" evidence="1">
    <location>
        <begin position="45"/>
        <end position="56"/>
    </location>
</feature>
<feature type="region of interest" description="Disordered" evidence="1">
    <location>
        <begin position="735"/>
        <end position="763"/>
    </location>
</feature>
<feature type="transmembrane region" description="Helical" evidence="2">
    <location>
        <begin position="796"/>
        <end position="818"/>
    </location>
</feature>
<dbReference type="GO" id="GO:0000329">
    <property type="term" value="C:fungal-type vacuole membrane"/>
    <property type="evidence" value="ECO:0007669"/>
    <property type="project" value="TreeGrafter"/>
</dbReference>
<dbReference type="PANTHER" id="PTHR28258:SF1">
    <property type="entry name" value="VACUOLAR SEGREGATION PROTEIN 7"/>
    <property type="match status" value="1"/>
</dbReference>
<dbReference type="AlphaFoldDB" id="A0A1E3PGC6"/>
<feature type="region of interest" description="Disordered" evidence="1">
    <location>
        <begin position="1"/>
        <end position="70"/>
    </location>
</feature>
<dbReference type="GO" id="GO:0000011">
    <property type="term" value="P:vacuole inheritance"/>
    <property type="evidence" value="ECO:0007669"/>
    <property type="project" value="TreeGrafter"/>
</dbReference>
<feature type="compositionally biased region" description="Basic and acidic residues" evidence="1">
    <location>
        <begin position="694"/>
        <end position="704"/>
    </location>
</feature>
<feature type="compositionally biased region" description="Acidic residues" evidence="1">
    <location>
        <begin position="878"/>
        <end position="893"/>
    </location>
</feature>
<proteinExistence type="predicted"/>
<feature type="compositionally biased region" description="Polar residues" evidence="1">
    <location>
        <begin position="307"/>
        <end position="319"/>
    </location>
</feature>
<name>A0A1E3PGC6_9ASCO</name>
<feature type="compositionally biased region" description="Polar residues" evidence="1">
    <location>
        <begin position="475"/>
        <end position="484"/>
    </location>
</feature>
<dbReference type="Proteomes" id="UP000095009">
    <property type="component" value="Unassembled WGS sequence"/>
</dbReference>
<feature type="compositionally biased region" description="Low complexity" evidence="1">
    <location>
        <begin position="366"/>
        <end position="378"/>
    </location>
</feature>
<keyword evidence="2" id="KW-0812">Transmembrane</keyword>
<feature type="compositionally biased region" description="Low complexity" evidence="1">
    <location>
        <begin position="604"/>
        <end position="628"/>
    </location>
</feature>
<accession>A0A1E3PGC6</accession>
<feature type="region of interest" description="Disordered" evidence="1">
    <location>
        <begin position="669"/>
        <end position="718"/>
    </location>
</feature>
<organism evidence="3 4">
    <name type="scientific">Nadsonia fulvescens var. elongata DSM 6958</name>
    <dbReference type="NCBI Taxonomy" id="857566"/>
    <lineage>
        <taxon>Eukaryota</taxon>
        <taxon>Fungi</taxon>
        <taxon>Dikarya</taxon>
        <taxon>Ascomycota</taxon>
        <taxon>Saccharomycotina</taxon>
        <taxon>Dipodascomycetes</taxon>
        <taxon>Dipodascales</taxon>
        <taxon>Dipodascales incertae sedis</taxon>
        <taxon>Nadsonia</taxon>
    </lineage>
</organism>
<keyword evidence="2" id="KW-0472">Membrane</keyword>
<feature type="region of interest" description="Disordered" evidence="1">
    <location>
        <begin position="241"/>
        <end position="267"/>
    </location>
</feature>
<protein>
    <recommendedName>
        <fullName evidence="5">Vacuolar segregation protein 7</fullName>
    </recommendedName>
</protein>
<evidence type="ECO:0000313" key="3">
    <source>
        <dbReference type="EMBL" id="ODQ64459.1"/>
    </source>
</evidence>
<feature type="region of interest" description="Disordered" evidence="1">
    <location>
        <begin position="874"/>
        <end position="897"/>
    </location>
</feature>
<feature type="compositionally biased region" description="Low complexity" evidence="1">
    <location>
        <begin position="190"/>
        <end position="222"/>
    </location>
</feature>
<reference evidence="3 4" key="1">
    <citation type="journal article" date="2016" name="Proc. Natl. Acad. Sci. U.S.A.">
        <title>Comparative genomics of biotechnologically important yeasts.</title>
        <authorList>
            <person name="Riley R."/>
            <person name="Haridas S."/>
            <person name="Wolfe K.H."/>
            <person name="Lopes M.R."/>
            <person name="Hittinger C.T."/>
            <person name="Goeker M."/>
            <person name="Salamov A.A."/>
            <person name="Wisecaver J.H."/>
            <person name="Long T.M."/>
            <person name="Calvey C.H."/>
            <person name="Aerts A.L."/>
            <person name="Barry K.W."/>
            <person name="Choi C."/>
            <person name="Clum A."/>
            <person name="Coughlan A.Y."/>
            <person name="Deshpande S."/>
            <person name="Douglass A.P."/>
            <person name="Hanson S.J."/>
            <person name="Klenk H.-P."/>
            <person name="LaButti K.M."/>
            <person name="Lapidus A."/>
            <person name="Lindquist E.A."/>
            <person name="Lipzen A.M."/>
            <person name="Meier-Kolthoff J.P."/>
            <person name="Ohm R.A."/>
            <person name="Otillar R.P."/>
            <person name="Pangilinan J.L."/>
            <person name="Peng Y."/>
            <person name="Rokas A."/>
            <person name="Rosa C.A."/>
            <person name="Scheuner C."/>
            <person name="Sibirny A.A."/>
            <person name="Slot J.C."/>
            <person name="Stielow J.B."/>
            <person name="Sun H."/>
            <person name="Kurtzman C.P."/>
            <person name="Blackwell M."/>
            <person name="Grigoriev I.V."/>
            <person name="Jeffries T.W."/>
        </authorList>
    </citation>
    <scope>NUCLEOTIDE SEQUENCE [LARGE SCALE GENOMIC DNA]</scope>
    <source>
        <strain evidence="3 4">DSM 6958</strain>
    </source>
</reference>
<dbReference type="InterPro" id="IPR024260">
    <property type="entry name" value="Vac7"/>
</dbReference>
<feature type="compositionally biased region" description="Polar residues" evidence="1">
    <location>
        <begin position="561"/>
        <end position="587"/>
    </location>
</feature>
<feature type="compositionally biased region" description="Low complexity" evidence="1">
    <location>
        <begin position="320"/>
        <end position="330"/>
    </location>
</feature>
<feature type="compositionally biased region" description="Low complexity" evidence="1">
    <location>
        <begin position="492"/>
        <end position="517"/>
    </location>
</feature>
<feature type="region of interest" description="Disordered" evidence="1">
    <location>
        <begin position="83"/>
        <end position="103"/>
    </location>
</feature>
<feature type="compositionally biased region" description="Acidic residues" evidence="1">
    <location>
        <begin position="30"/>
        <end position="44"/>
    </location>
</feature>
<dbReference type="GO" id="GO:0010513">
    <property type="term" value="P:positive regulation of phosphatidylinositol biosynthetic process"/>
    <property type="evidence" value="ECO:0007669"/>
    <property type="project" value="TreeGrafter"/>
</dbReference>
<evidence type="ECO:0000313" key="4">
    <source>
        <dbReference type="Proteomes" id="UP000095009"/>
    </source>
</evidence>
<evidence type="ECO:0000256" key="2">
    <source>
        <dbReference type="SAM" id="Phobius"/>
    </source>
</evidence>
<dbReference type="OrthoDB" id="1204at2759"/>
<evidence type="ECO:0008006" key="5">
    <source>
        <dbReference type="Google" id="ProtNLM"/>
    </source>
</evidence>
<dbReference type="PANTHER" id="PTHR28258">
    <property type="entry name" value="VACUOLAR SEGREGATION PROTEIN 7"/>
    <property type="match status" value="1"/>
</dbReference>
<feature type="compositionally biased region" description="Low complexity" evidence="1">
    <location>
        <begin position="748"/>
        <end position="763"/>
    </location>
</feature>
<dbReference type="GO" id="GO:1903778">
    <property type="term" value="P:protein localization to vacuolar membrane"/>
    <property type="evidence" value="ECO:0007669"/>
    <property type="project" value="TreeGrafter"/>
</dbReference>
<keyword evidence="2" id="KW-1133">Transmembrane helix</keyword>
<dbReference type="Pfam" id="PF12751">
    <property type="entry name" value="Vac7"/>
    <property type="match status" value="2"/>
</dbReference>